<dbReference type="SUPFAM" id="SSF51735">
    <property type="entry name" value="NAD(P)-binding Rossmann-fold domains"/>
    <property type="match status" value="1"/>
</dbReference>
<dbReference type="EMBL" id="CP016591">
    <property type="protein sequence ID" value="ANY20621.1"/>
    <property type="molecule type" value="Genomic_DNA"/>
</dbReference>
<dbReference type="InterPro" id="IPR002347">
    <property type="entry name" value="SDR_fam"/>
</dbReference>
<dbReference type="STRING" id="692370.A6F68_02119"/>
<keyword evidence="2" id="KW-1185">Reference proteome</keyword>
<evidence type="ECO:0000313" key="2">
    <source>
        <dbReference type="Proteomes" id="UP000092932"/>
    </source>
</evidence>
<protein>
    <submittedName>
        <fullName evidence="1">C-factor</fullName>
    </submittedName>
</protein>
<proteinExistence type="predicted"/>
<dbReference type="RefSeq" id="WP_067679592.1">
    <property type="nucleotide sequence ID" value="NZ_CP016591.1"/>
</dbReference>
<dbReference type="AlphaFoldDB" id="A0A1B2AET1"/>
<name>A0A1B2AET1_9SPHN</name>
<evidence type="ECO:0000313" key="1">
    <source>
        <dbReference type="EMBL" id="ANY20621.1"/>
    </source>
</evidence>
<gene>
    <name evidence="1" type="primary">csgA</name>
    <name evidence="1" type="ORF">A6F68_02119</name>
</gene>
<dbReference type="PANTHER" id="PTHR43544:SF12">
    <property type="entry name" value="NAD(P)-BINDING ROSSMANN-FOLD SUPERFAMILY PROTEIN"/>
    <property type="match status" value="1"/>
</dbReference>
<dbReference type="Gene3D" id="3.40.50.720">
    <property type="entry name" value="NAD(P)-binding Rossmann-like Domain"/>
    <property type="match status" value="1"/>
</dbReference>
<dbReference type="KEGG" id="ado:A6F68_02119"/>
<dbReference type="Pfam" id="PF00106">
    <property type="entry name" value="adh_short"/>
    <property type="match status" value="1"/>
</dbReference>
<accession>A0A1B2AET1</accession>
<dbReference type="PANTHER" id="PTHR43544">
    <property type="entry name" value="SHORT-CHAIN DEHYDROGENASE/REDUCTASE"/>
    <property type="match status" value="1"/>
</dbReference>
<sequence length="226" mass="23229">MTWQRAVVIGASGGIGGALCAELSARGTANVPLSRPQVDLTDEASIARAAAEAVKGGPVDLVIVASGILAPVGRGPEKALRDLDPAAMAEVLATNATGPLIVAKHFVPLLPRKGRSAFVALGARVGSIGDNRLGGWYSYRASKAALVMGIRTLAIEVARSRPEAICVALHPGTVVTRLSADFHSGVPEGTLLAPEQSAVRLLDTLERLGPDDSGSHIAWDGKAILP</sequence>
<dbReference type="GO" id="GO:0016491">
    <property type="term" value="F:oxidoreductase activity"/>
    <property type="evidence" value="ECO:0007669"/>
    <property type="project" value="TreeGrafter"/>
</dbReference>
<organism evidence="1 2">
    <name type="scientific">Tsuneonella dongtanensis</name>
    <dbReference type="NCBI Taxonomy" id="692370"/>
    <lineage>
        <taxon>Bacteria</taxon>
        <taxon>Pseudomonadati</taxon>
        <taxon>Pseudomonadota</taxon>
        <taxon>Alphaproteobacteria</taxon>
        <taxon>Sphingomonadales</taxon>
        <taxon>Erythrobacteraceae</taxon>
        <taxon>Tsuneonella</taxon>
    </lineage>
</organism>
<dbReference type="InterPro" id="IPR036291">
    <property type="entry name" value="NAD(P)-bd_dom_sf"/>
</dbReference>
<dbReference type="PATRIC" id="fig|692370.5.peg.2131"/>
<dbReference type="PRINTS" id="PR00081">
    <property type="entry name" value="GDHRDH"/>
</dbReference>
<dbReference type="GO" id="GO:0005737">
    <property type="term" value="C:cytoplasm"/>
    <property type="evidence" value="ECO:0007669"/>
    <property type="project" value="TreeGrafter"/>
</dbReference>
<reference evidence="1 2" key="1">
    <citation type="submission" date="2016-07" db="EMBL/GenBank/DDBJ databases">
        <title>Complete genome sequence of Altererythrobacter dongtanensis KCTC 22672, a type strain with esterase isolated from tidal flat.</title>
        <authorList>
            <person name="Cheng H."/>
            <person name="Wu Y.-H."/>
            <person name="Zhou P."/>
            <person name="Huo Y.-Y."/>
            <person name="Wang C.-S."/>
            <person name="Xu X.-W."/>
        </authorList>
    </citation>
    <scope>NUCLEOTIDE SEQUENCE [LARGE SCALE GENOMIC DNA]</scope>
    <source>
        <strain evidence="1 2">KCTC 22672</strain>
    </source>
</reference>
<dbReference type="OrthoDB" id="9785826at2"/>
<dbReference type="Proteomes" id="UP000092932">
    <property type="component" value="Chromosome"/>
</dbReference>
<dbReference type="InterPro" id="IPR051468">
    <property type="entry name" value="Fungal_SecMetab_SDRs"/>
</dbReference>